<dbReference type="InterPro" id="IPR003097">
    <property type="entry name" value="CysJ-like_FAD-binding"/>
</dbReference>
<dbReference type="InterPro" id="IPR001709">
    <property type="entry name" value="Flavoprot_Pyr_Nucl_cyt_Rdtase"/>
</dbReference>
<dbReference type="InterPro" id="IPR023173">
    <property type="entry name" value="NADPH_Cyt_P450_Rdtase_alpha"/>
</dbReference>
<dbReference type="GO" id="GO:0050661">
    <property type="term" value="F:NADP binding"/>
    <property type="evidence" value="ECO:0007669"/>
    <property type="project" value="UniProtKB-UniRule"/>
</dbReference>
<dbReference type="GO" id="GO:0050660">
    <property type="term" value="F:flavin adenine dinucleotide binding"/>
    <property type="evidence" value="ECO:0007669"/>
    <property type="project" value="UniProtKB-UniRule"/>
</dbReference>
<gene>
    <name evidence="9" type="primary">TAH18</name>
    <name evidence="13" type="ORF">NLU13_4823</name>
</gene>
<dbReference type="GO" id="GO:0005829">
    <property type="term" value="C:cytosol"/>
    <property type="evidence" value="ECO:0007669"/>
    <property type="project" value="TreeGrafter"/>
</dbReference>
<name>A0AA39L968_SARSR</name>
<keyword evidence="14" id="KW-1185">Reference proteome</keyword>
<evidence type="ECO:0000256" key="7">
    <source>
        <dbReference type="ARBA" id="ARBA00022857"/>
    </source>
</evidence>
<evidence type="ECO:0000256" key="3">
    <source>
        <dbReference type="ARBA" id="ARBA00022490"/>
    </source>
</evidence>
<evidence type="ECO:0000259" key="12">
    <source>
        <dbReference type="PROSITE" id="PS51384"/>
    </source>
</evidence>
<comment type="similarity">
    <text evidence="9">In the N-terminal section; belongs to the flavodoxin family.</text>
</comment>
<comment type="cofactor">
    <cofactor evidence="1 9">
        <name>FMN</name>
        <dbReference type="ChEBI" id="CHEBI:58210"/>
    </cofactor>
</comment>
<organism evidence="13 14">
    <name type="scientific">Sarocladium strictum</name>
    <name type="common">Black bundle disease fungus</name>
    <name type="synonym">Acremonium strictum</name>
    <dbReference type="NCBI Taxonomy" id="5046"/>
    <lineage>
        <taxon>Eukaryota</taxon>
        <taxon>Fungi</taxon>
        <taxon>Dikarya</taxon>
        <taxon>Ascomycota</taxon>
        <taxon>Pezizomycotina</taxon>
        <taxon>Sordariomycetes</taxon>
        <taxon>Hypocreomycetidae</taxon>
        <taxon>Hypocreales</taxon>
        <taxon>Sarocladiaceae</taxon>
        <taxon>Sarocladium</taxon>
    </lineage>
</organism>
<dbReference type="Pfam" id="PF00258">
    <property type="entry name" value="Flavodoxin_1"/>
    <property type="match status" value="1"/>
</dbReference>
<feature type="binding site" evidence="9">
    <location>
        <begin position="436"/>
        <end position="439"/>
    </location>
    <ligand>
        <name>FAD</name>
        <dbReference type="ChEBI" id="CHEBI:57692"/>
    </ligand>
</feature>
<evidence type="ECO:0000259" key="11">
    <source>
        <dbReference type="PROSITE" id="PS50902"/>
    </source>
</evidence>
<dbReference type="GO" id="GO:0160246">
    <property type="term" value="F:NADPH-iron-sulfur [2Fe-2S] protein oxidoreductase activity"/>
    <property type="evidence" value="ECO:0007669"/>
    <property type="project" value="InterPro"/>
</dbReference>
<dbReference type="InterPro" id="IPR008254">
    <property type="entry name" value="Flavodoxin/NO_synth"/>
</dbReference>
<keyword evidence="4 9" id="KW-0285">Flavoprotein</keyword>
<evidence type="ECO:0000256" key="1">
    <source>
        <dbReference type="ARBA" id="ARBA00001917"/>
    </source>
</evidence>
<dbReference type="InterPro" id="IPR039261">
    <property type="entry name" value="FNR_nucleotide-bd"/>
</dbReference>
<feature type="binding site" evidence="9">
    <location>
        <begin position="531"/>
        <end position="532"/>
    </location>
    <ligand>
        <name>NADP(+)</name>
        <dbReference type="ChEBI" id="CHEBI:58349"/>
    </ligand>
</feature>
<dbReference type="GO" id="GO:0016226">
    <property type="term" value="P:iron-sulfur cluster assembly"/>
    <property type="evidence" value="ECO:0007669"/>
    <property type="project" value="UniProtKB-UniRule"/>
</dbReference>
<evidence type="ECO:0000256" key="4">
    <source>
        <dbReference type="ARBA" id="ARBA00022630"/>
    </source>
</evidence>
<dbReference type="PANTHER" id="PTHR19384:SF10">
    <property type="entry name" value="NADPH-DEPENDENT DIFLAVIN OXIDOREDUCTASE 1"/>
    <property type="match status" value="1"/>
</dbReference>
<dbReference type="GO" id="GO:0010181">
    <property type="term" value="F:FMN binding"/>
    <property type="evidence" value="ECO:0007669"/>
    <property type="project" value="UniProtKB-UniRule"/>
</dbReference>
<comment type="caution">
    <text evidence="13">The sequence shown here is derived from an EMBL/GenBank/DDBJ whole genome shotgun (WGS) entry which is preliminary data.</text>
</comment>
<sequence>MLDPDRSILILYGSETGNAQDAAEELGRLCQRLRWETTVEELNAVELSSLLGYKFVIFSLSTTGQGDVPHNGMLFWKKLLRKKLPPGCLDQVKYTCFGLGDSTYVKFNWAARKLIRRLEHLGAQTFFEVCEADEQFNDGIEGSFVQWADKLRKFLTEQFPHPEGLQPIPDDEMLPAKWSLEPAFAASSTPEQPASQSEEPLSDFTDDIPPSEPLPLPDGWIATLTSKQRLTPDTHWQDVELLTFDVPSRSGTKLTPVPGDCLTIYPKNFPSDVQRLLTAMDWLPIADVPLDLTLCPSLPRDLYINSPTTLRTLLLHNIDFTSVPRRSFLKNMSYFSSDQYHKDRLLEFTMTEYLDEYFDYATRSRRSIVEVLEEFHSVKIPAHRLLDIFPLIRGRDFSIANGGSYLNHPSEQGVTRIDLLIAMVRYRTVLRKPRQGLCSRYLASLPTPATLCITHKPVLTPIHGPSNARRPLVAMATGTGLAPVRSLIHERLTHASAAPTTLFFGNRNRSADYLFETEWPKLKVPIFTAFSRDQREKVYVQDLVRKEAAKIAEVIDQGGIFAVCGGSSKMAESCKRAVFDPYTAAGNDQETKEKALERVTWWQEIW</sequence>
<dbReference type="Proteomes" id="UP001175261">
    <property type="component" value="Unassembled WGS sequence"/>
</dbReference>
<dbReference type="Gene3D" id="2.40.30.10">
    <property type="entry name" value="Translation factors"/>
    <property type="match status" value="1"/>
</dbReference>
<dbReference type="Pfam" id="PF00667">
    <property type="entry name" value="FAD_binding_1"/>
    <property type="match status" value="1"/>
</dbReference>
<dbReference type="Gene3D" id="3.40.50.360">
    <property type="match status" value="1"/>
</dbReference>
<comment type="cofactor">
    <cofactor evidence="2 9">
        <name>FAD</name>
        <dbReference type="ChEBI" id="CHEBI:57692"/>
    </cofactor>
</comment>
<feature type="binding site" evidence="9">
    <location>
        <begin position="99"/>
        <end position="108"/>
    </location>
    <ligand>
        <name>FMN</name>
        <dbReference type="ChEBI" id="CHEBI:58210"/>
    </ligand>
</feature>
<keyword evidence="8 9" id="KW-0560">Oxidoreductase</keyword>
<proteinExistence type="inferred from homology"/>
<dbReference type="InterPro" id="IPR001094">
    <property type="entry name" value="Flavdoxin-like"/>
</dbReference>
<dbReference type="PANTHER" id="PTHR19384">
    <property type="entry name" value="NITRIC OXIDE SYNTHASE-RELATED"/>
    <property type="match status" value="1"/>
</dbReference>
<comment type="similarity">
    <text evidence="9">In the C-terminal section; belongs to the flavoprotein pyridine nucleotide cytochrome reductase family.</text>
</comment>
<feature type="domain" description="FAD-binding FR-type" evidence="12">
    <location>
        <begin position="217"/>
        <end position="472"/>
    </location>
</feature>
<feature type="binding site" evidence="9">
    <location>
        <begin position="61"/>
        <end position="64"/>
    </location>
    <ligand>
        <name>FMN</name>
        <dbReference type="ChEBI" id="CHEBI:58210"/>
    </ligand>
</feature>
<feature type="binding site" evidence="9">
    <location>
        <begin position="537"/>
        <end position="541"/>
    </location>
    <ligand>
        <name>NADP(+)</name>
        <dbReference type="ChEBI" id="CHEBI:58349"/>
    </ligand>
</feature>
<dbReference type="HAMAP" id="MF_03178">
    <property type="entry name" value="NDOR1"/>
    <property type="match status" value="1"/>
</dbReference>
<dbReference type="SUPFAM" id="SSF63380">
    <property type="entry name" value="Riboflavin synthase domain-like"/>
    <property type="match status" value="1"/>
</dbReference>
<dbReference type="GO" id="GO:0016651">
    <property type="term" value="F:oxidoreductase activity, acting on NAD(P)H"/>
    <property type="evidence" value="ECO:0007669"/>
    <property type="project" value="UniProtKB-UniRule"/>
</dbReference>
<dbReference type="EC" id="1.18.1.-" evidence="9"/>
<comment type="subunit">
    <text evidence="9">Interacts with DRE2; as part of the cytosolic iron-sulfur (Fe-S) protein assembly (CIA) machinery.</text>
</comment>
<evidence type="ECO:0000313" key="13">
    <source>
        <dbReference type="EMBL" id="KAK0388580.1"/>
    </source>
</evidence>
<feature type="binding site" evidence="9">
    <location>
        <begin position="14"/>
        <end position="19"/>
    </location>
    <ligand>
        <name>FMN</name>
        <dbReference type="ChEBI" id="CHEBI:58210"/>
    </ligand>
</feature>
<dbReference type="SUPFAM" id="SSF52343">
    <property type="entry name" value="Ferredoxin reductase-like, C-terminal NADP-linked domain"/>
    <property type="match status" value="1"/>
</dbReference>
<keyword evidence="5 9" id="KW-0288">FMN</keyword>
<feature type="binding site" evidence="9">
    <location>
        <begin position="395"/>
        <end position="398"/>
    </location>
    <ligand>
        <name>FAD</name>
        <dbReference type="ChEBI" id="CHEBI:57692"/>
    </ligand>
</feature>
<evidence type="ECO:0000313" key="14">
    <source>
        <dbReference type="Proteomes" id="UP001175261"/>
    </source>
</evidence>
<feature type="binding site" evidence="9">
    <location>
        <position position="479"/>
    </location>
    <ligand>
        <name>NADP(+)</name>
        <dbReference type="ChEBI" id="CHEBI:58349"/>
    </ligand>
</feature>
<feature type="binding site" evidence="9">
    <location>
        <position position="365"/>
    </location>
    <ligand>
        <name>FAD</name>
        <dbReference type="ChEBI" id="CHEBI:57692"/>
    </ligand>
</feature>
<dbReference type="PROSITE" id="PS50902">
    <property type="entry name" value="FLAVODOXIN_LIKE"/>
    <property type="match status" value="1"/>
</dbReference>
<evidence type="ECO:0000256" key="5">
    <source>
        <dbReference type="ARBA" id="ARBA00022643"/>
    </source>
</evidence>
<evidence type="ECO:0000256" key="10">
    <source>
        <dbReference type="SAM" id="MobiDB-lite"/>
    </source>
</evidence>
<reference evidence="13" key="1">
    <citation type="submission" date="2022-10" db="EMBL/GenBank/DDBJ databases">
        <title>Determination and structural analysis of whole genome sequence of Sarocladium strictum F4-1.</title>
        <authorList>
            <person name="Hu L."/>
            <person name="Jiang Y."/>
        </authorList>
    </citation>
    <scope>NUCLEOTIDE SEQUENCE</scope>
    <source>
        <strain evidence="13">F4-1</strain>
    </source>
</reference>
<dbReference type="InterPro" id="IPR029039">
    <property type="entry name" value="Flavoprotein-like_sf"/>
</dbReference>
<dbReference type="EMBL" id="JAPDFR010000003">
    <property type="protein sequence ID" value="KAK0388580.1"/>
    <property type="molecule type" value="Genomic_DNA"/>
</dbReference>
<dbReference type="PROSITE" id="PS51384">
    <property type="entry name" value="FAD_FR"/>
    <property type="match status" value="1"/>
</dbReference>
<dbReference type="InterPro" id="IPR017938">
    <property type="entry name" value="Riboflavin_synthase-like_b-brl"/>
</dbReference>
<evidence type="ECO:0000256" key="9">
    <source>
        <dbReference type="HAMAP-Rule" id="MF_03178"/>
    </source>
</evidence>
<protein>
    <recommendedName>
        <fullName evidence="9">NADPH-dependent diflavin oxidoreductase 1</fullName>
        <ecNumber evidence="9">1.18.1.-</ecNumber>
    </recommendedName>
    <alternativeName>
        <fullName evidence="9">NADPH-dependent FMN and FAD-containing oxidoreductase</fullName>
    </alternativeName>
</protein>
<keyword evidence="3 9" id="KW-0963">Cytoplasm</keyword>
<dbReference type="InterPro" id="IPR001433">
    <property type="entry name" value="OxRdtase_FAD/NAD-bd"/>
</dbReference>
<dbReference type="PRINTS" id="PR00369">
    <property type="entry name" value="FLAVODOXIN"/>
</dbReference>
<feature type="binding site" evidence="9">
    <location>
        <position position="601"/>
    </location>
    <ligand>
        <name>FAD</name>
        <dbReference type="ChEBI" id="CHEBI:57692"/>
    </ligand>
</feature>
<dbReference type="AlphaFoldDB" id="A0AA39L968"/>
<comment type="subcellular location">
    <subcellularLocation>
        <location evidence="9">Cytoplasm</location>
    </subcellularLocation>
    <subcellularLocation>
        <location evidence="9">Mitochondrion</location>
    </subcellularLocation>
    <text evidence="9">Relocalizes to mitochondria after H(2)O(2) exposure.</text>
</comment>
<evidence type="ECO:0000256" key="8">
    <source>
        <dbReference type="ARBA" id="ARBA00023002"/>
    </source>
</evidence>
<evidence type="ECO:0000256" key="6">
    <source>
        <dbReference type="ARBA" id="ARBA00022827"/>
    </source>
</evidence>
<dbReference type="InterPro" id="IPR028879">
    <property type="entry name" value="NDOR1"/>
</dbReference>
<comment type="similarity">
    <text evidence="9">Belongs to the NADPH-dependent diflavin oxidoreductase NDOR1 family.</text>
</comment>
<feature type="compositionally biased region" description="Polar residues" evidence="10">
    <location>
        <begin position="186"/>
        <end position="199"/>
    </location>
</feature>
<dbReference type="SUPFAM" id="SSF52218">
    <property type="entry name" value="Flavoproteins"/>
    <property type="match status" value="1"/>
</dbReference>
<comment type="caution">
    <text evidence="9">Lacks conserved residue(s) required for the propagation of feature annotation.</text>
</comment>
<dbReference type="Gene3D" id="3.40.50.80">
    <property type="entry name" value="Nucleotide-binding domain of ferredoxin-NADP reductase (FNR) module"/>
    <property type="match status" value="1"/>
</dbReference>
<dbReference type="PRINTS" id="PR00371">
    <property type="entry name" value="FPNCR"/>
</dbReference>
<feature type="region of interest" description="Disordered" evidence="10">
    <location>
        <begin position="185"/>
        <end position="217"/>
    </location>
</feature>
<comment type="catalytic activity">
    <reaction evidence="9">
        <text>2 oxidized [2Fe-2S]-[protein] + NADPH = 2 reduced [2Fe-2S]-[protein] + NADP(+) + H(+)</text>
        <dbReference type="Rhea" id="RHEA:67716"/>
        <dbReference type="Rhea" id="RHEA-COMP:17327"/>
        <dbReference type="Rhea" id="RHEA-COMP:17328"/>
        <dbReference type="ChEBI" id="CHEBI:15378"/>
        <dbReference type="ChEBI" id="CHEBI:33737"/>
        <dbReference type="ChEBI" id="CHEBI:33738"/>
        <dbReference type="ChEBI" id="CHEBI:57783"/>
        <dbReference type="ChEBI" id="CHEBI:58349"/>
    </reaction>
</comment>
<keyword evidence="7 9" id="KW-0521">NADP</keyword>
<keyword evidence="9" id="KW-0496">Mitochondrion</keyword>
<keyword evidence="6 9" id="KW-0274">FAD</keyword>
<dbReference type="Pfam" id="PF00175">
    <property type="entry name" value="NAD_binding_1"/>
    <property type="match status" value="1"/>
</dbReference>
<feature type="domain" description="Flavodoxin-like" evidence="11">
    <location>
        <begin position="8"/>
        <end position="152"/>
    </location>
</feature>
<comment type="function">
    <text evidence="9">NADPH-dependent reductase which is a central component of the cytosolic iron-sulfur (Fe-S) protein assembly (CIA) machinery. Transfers electrons from NADPH via its FAD and FMN prosthetic groups to the [2Fe-2S] cluster of DRE2, another key component of the CIA machinery. In turn, this reduced cluster provides electrons for assembly of cytosolic iron-sulfur cluster proteins. Positively controls H(2)O(2)-induced cell death.</text>
</comment>
<feature type="binding site" evidence="9">
    <location>
        <position position="134"/>
    </location>
    <ligand>
        <name>FMN</name>
        <dbReference type="ChEBI" id="CHEBI:58210"/>
    </ligand>
</feature>
<dbReference type="GO" id="GO:0005739">
    <property type="term" value="C:mitochondrion"/>
    <property type="evidence" value="ECO:0007669"/>
    <property type="project" value="UniProtKB-SubCell"/>
</dbReference>
<evidence type="ECO:0000256" key="2">
    <source>
        <dbReference type="ARBA" id="ARBA00001974"/>
    </source>
</evidence>
<dbReference type="InterPro" id="IPR017927">
    <property type="entry name" value="FAD-bd_FR_type"/>
</dbReference>
<dbReference type="Gene3D" id="1.20.990.10">
    <property type="entry name" value="NADPH-cytochrome p450 Reductase, Chain A, domain 3"/>
    <property type="match status" value="1"/>
</dbReference>
<accession>A0AA39L968</accession>